<comment type="domain">
    <text evidence="12">Contains an N-terminal zinc-binding domain, a central core domain that contains the primase activity, and a C-terminal DnaB-binding domain.</text>
</comment>
<dbReference type="Gene3D" id="3.90.980.10">
    <property type="entry name" value="DNA primase, catalytic core, N-terminal domain"/>
    <property type="match status" value="1"/>
</dbReference>
<keyword evidence="9" id="KW-0460">Magnesium</keyword>
<comment type="caution">
    <text evidence="16">The sequence shown here is derived from an EMBL/GenBank/DDBJ whole genome shotgun (WGS) entry which is preliminary data.</text>
</comment>
<organism evidence="16 17">
    <name type="scientific">Enterococcus larvae</name>
    <dbReference type="NCBI Taxonomy" id="2794352"/>
    <lineage>
        <taxon>Bacteria</taxon>
        <taxon>Bacillati</taxon>
        <taxon>Bacillota</taxon>
        <taxon>Bacilli</taxon>
        <taxon>Lactobacillales</taxon>
        <taxon>Enterococcaceae</taxon>
        <taxon>Enterococcus</taxon>
    </lineage>
</organism>
<dbReference type="Proteomes" id="UP000673375">
    <property type="component" value="Unassembled WGS sequence"/>
</dbReference>
<dbReference type="Pfam" id="PF13155">
    <property type="entry name" value="Toprim_2"/>
    <property type="match status" value="1"/>
</dbReference>
<sequence>MAQRIPQEVIDEVRERTNIVEIVGQYVQLKKSGKNYMGLCPFHEERSPSFSVAEDKQIFHCFGCGKGGSVFNFVQEIEGVSFPEAVQKIADMEQIPLQINLSDHIEKSQPNSQQHKLLELHNKAAELYHHVLLNTQIGEPALNYLLSRGLTKELIEEFQIGFAPQKRDFLSQVFSNEKVDATLFQESGLFIQRESGEFLDRFYQRIMFPIWDAKGKIIAFSGRLLKTEEFSGDDMPKYLNSPETQLFNKRDTLFNFNRARKEIRKDDTVFLFEGFMDVIAAWEAGIKSGVASMGTSLTNEQIRQLERAAGELVLCYDGDTAGIEATNRAISLLSEHSRFKLSIVNIPEKLDPDDYLRKYGSESFRELALHGRETVFAFKMRYHRLSRNMNNEKEQLDYVNTMLRELANVDSPLEKDRYLTLLAEEFHLSSQSLEEQLRIIESEQRQTARDNRQQNNQQHHYQQQQPPMDFPPPFDEEVPSVSFQNKEHFSQIEKAERMLLYRLMNEAGTRAMVQQRGDFAFAHTKYQELYLLIDSFLSIYPDFVLAQFLEFLQDNELKKMTVDISYQEMSDESSERELGDLLNVIDHSDIEEQIQQKNIEKREAERLGNRARVDELALELITLAKKRQKTR</sequence>
<dbReference type="InterPro" id="IPR006295">
    <property type="entry name" value="DNA_primase_DnaG"/>
</dbReference>
<dbReference type="RefSeq" id="WP_209556636.1">
    <property type="nucleotide sequence ID" value="NZ_JAEDXU010000002.1"/>
</dbReference>
<protein>
    <recommendedName>
        <fullName evidence="12 13">DNA primase</fullName>
        <ecNumber evidence="12">2.7.7.101</ecNumber>
    </recommendedName>
</protein>
<keyword evidence="11 12" id="KW-0804">Transcription</keyword>
<dbReference type="EC" id="2.7.7.101" evidence="12"/>
<feature type="compositionally biased region" description="Low complexity" evidence="14">
    <location>
        <begin position="453"/>
        <end position="467"/>
    </location>
</feature>
<dbReference type="HAMAP" id="MF_00974">
    <property type="entry name" value="DNA_primase_DnaG"/>
    <property type="match status" value="1"/>
</dbReference>
<dbReference type="SUPFAM" id="SSF57783">
    <property type="entry name" value="Zinc beta-ribbon"/>
    <property type="match status" value="1"/>
</dbReference>
<comment type="catalytic activity">
    <reaction evidence="12">
        <text>ssDNA + n NTP = ssDNA/pppN(pN)n-1 hybrid + (n-1) diphosphate.</text>
        <dbReference type="EC" id="2.7.7.101"/>
    </reaction>
</comment>
<evidence type="ECO:0000313" key="17">
    <source>
        <dbReference type="Proteomes" id="UP000673375"/>
    </source>
</evidence>
<dbReference type="Pfam" id="PF01807">
    <property type="entry name" value="Zn_ribbon_DnaG"/>
    <property type="match status" value="1"/>
</dbReference>
<keyword evidence="5 12" id="KW-0235">DNA replication</keyword>
<dbReference type="EMBL" id="JAEDXU010000002">
    <property type="protein sequence ID" value="MBP1045846.1"/>
    <property type="molecule type" value="Genomic_DNA"/>
</dbReference>
<dbReference type="InterPro" id="IPR016136">
    <property type="entry name" value="DNA_helicase_N/primase_C"/>
</dbReference>
<keyword evidence="7 12" id="KW-0863">Zinc-finger</keyword>
<comment type="cofactor">
    <cofactor evidence="12 13">
        <name>Zn(2+)</name>
        <dbReference type="ChEBI" id="CHEBI:29105"/>
    </cofactor>
    <text evidence="12 13">Binds 1 zinc ion per monomer.</text>
</comment>
<dbReference type="SMART" id="SM00493">
    <property type="entry name" value="TOPRIM"/>
    <property type="match status" value="1"/>
</dbReference>
<dbReference type="InterPro" id="IPR030846">
    <property type="entry name" value="DnaG_bac"/>
</dbReference>
<keyword evidence="10 12" id="KW-0238">DNA-binding</keyword>
<evidence type="ECO:0000256" key="10">
    <source>
        <dbReference type="ARBA" id="ARBA00023125"/>
    </source>
</evidence>
<dbReference type="PANTHER" id="PTHR30313">
    <property type="entry name" value="DNA PRIMASE"/>
    <property type="match status" value="1"/>
</dbReference>
<dbReference type="InterPro" id="IPR036977">
    <property type="entry name" value="DNA_primase_Znf_CHC2"/>
</dbReference>
<dbReference type="Gene3D" id="1.10.860.10">
    <property type="entry name" value="DNAb Helicase, Chain A"/>
    <property type="match status" value="1"/>
</dbReference>
<feature type="region of interest" description="Disordered" evidence="14">
    <location>
        <begin position="444"/>
        <end position="473"/>
    </location>
</feature>
<name>A0ABS4CH18_9ENTE</name>
<keyword evidence="4 12" id="KW-0548">Nucleotidyltransferase</keyword>
<dbReference type="Gene3D" id="3.90.580.10">
    <property type="entry name" value="Zinc finger, CHC2-type domain"/>
    <property type="match status" value="1"/>
</dbReference>
<evidence type="ECO:0000256" key="11">
    <source>
        <dbReference type="ARBA" id="ARBA00023163"/>
    </source>
</evidence>
<dbReference type="SMART" id="SM00400">
    <property type="entry name" value="ZnF_CHCC"/>
    <property type="match status" value="1"/>
</dbReference>
<dbReference type="InterPro" id="IPR050219">
    <property type="entry name" value="DnaG_primase"/>
</dbReference>
<dbReference type="NCBIfam" id="TIGR01391">
    <property type="entry name" value="dnaG"/>
    <property type="match status" value="1"/>
</dbReference>
<keyword evidence="3 12" id="KW-0808">Transferase</keyword>
<dbReference type="Gene3D" id="3.40.1360.10">
    <property type="match status" value="1"/>
</dbReference>
<comment type="subunit">
    <text evidence="12">Monomer. Interacts with DnaB.</text>
</comment>
<evidence type="ECO:0000256" key="14">
    <source>
        <dbReference type="SAM" id="MobiDB-lite"/>
    </source>
</evidence>
<evidence type="ECO:0000256" key="3">
    <source>
        <dbReference type="ARBA" id="ARBA00022679"/>
    </source>
</evidence>
<keyword evidence="1 12" id="KW-0240">DNA-directed RNA polymerase</keyword>
<evidence type="ECO:0000313" key="16">
    <source>
        <dbReference type="EMBL" id="MBP1045846.1"/>
    </source>
</evidence>
<dbReference type="InterPro" id="IPR037068">
    <property type="entry name" value="DNA_primase_core_N_sf"/>
</dbReference>
<evidence type="ECO:0000256" key="7">
    <source>
        <dbReference type="ARBA" id="ARBA00022771"/>
    </source>
</evidence>
<evidence type="ECO:0000256" key="4">
    <source>
        <dbReference type="ARBA" id="ARBA00022695"/>
    </source>
</evidence>
<keyword evidence="2 12" id="KW-0639">Primosome</keyword>
<gene>
    <name evidence="12" type="primary">dnaG</name>
    <name evidence="16" type="ORF">I6N96_06100</name>
</gene>
<evidence type="ECO:0000256" key="9">
    <source>
        <dbReference type="ARBA" id="ARBA00022842"/>
    </source>
</evidence>
<dbReference type="CDD" id="cd03364">
    <property type="entry name" value="TOPRIM_DnaG_primases"/>
    <property type="match status" value="1"/>
</dbReference>
<evidence type="ECO:0000256" key="5">
    <source>
        <dbReference type="ARBA" id="ARBA00022705"/>
    </source>
</evidence>
<dbReference type="SUPFAM" id="SSF56731">
    <property type="entry name" value="DNA primase core"/>
    <property type="match status" value="1"/>
</dbReference>
<evidence type="ECO:0000256" key="1">
    <source>
        <dbReference type="ARBA" id="ARBA00022478"/>
    </source>
</evidence>
<proteinExistence type="inferred from homology"/>
<feature type="domain" description="Toprim" evidence="15">
    <location>
        <begin position="267"/>
        <end position="349"/>
    </location>
</feature>
<keyword evidence="6 12" id="KW-0479">Metal-binding</keyword>
<dbReference type="Pfam" id="PF10410">
    <property type="entry name" value="DnaB_bind"/>
    <property type="match status" value="1"/>
</dbReference>
<evidence type="ECO:0000256" key="2">
    <source>
        <dbReference type="ARBA" id="ARBA00022515"/>
    </source>
</evidence>
<dbReference type="InterPro" id="IPR006171">
    <property type="entry name" value="TOPRIM_dom"/>
</dbReference>
<keyword evidence="17" id="KW-1185">Reference proteome</keyword>
<feature type="zinc finger region" description="CHC2-type" evidence="12">
    <location>
        <begin position="40"/>
        <end position="64"/>
    </location>
</feature>
<dbReference type="PROSITE" id="PS50880">
    <property type="entry name" value="TOPRIM"/>
    <property type="match status" value="1"/>
</dbReference>
<evidence type="ECO:0000256" key="13">
    <source>
        <dbReference type="PIRNR" id="PIRNR002811"/>
    </source>
</evidence>
<comment type="similarity">
    <text evidence="12 13">Belongs to the DnaG primase family.</text>
</comment>
<evidence type="ECO:0000259" key="15">
    <source>
        <dbReference type="PROSITE" id="PS50880"/>
    </source>
</evidence>
<dbReference type="Pfam" id="PF08275">
    <property type="entry name" value="DNAG_N"/>
    <property type="match status" value="1"/>
</dbReference>
<evidence type="ECO:0000256" key="6">
    <source>
        <dbReference type="ARBA" id="ARBA00022723"/>
    </source>
</evidence>
<dbReference type="InterPro" id="IPR013264">
    <property type="entry name" value="DNAG_N"/>
</dbReference>
<accession>A0ABS4CH18</accession>
<reference evidence="16 17" key="1">
    <citation type="submission" date="2020-12" db="EMBL/GenBank/DDBJ databases">
        <title>Vagococcus allomyrinae sp. nov. and Enterococcus lavae sp. nov., isolated from the larvae of Allomyrina dichotoma.</title>
        <authorList>
            <person name="Lee S.D."/>
        </authorList>
    </citation>
    <scope>NUCLEOTIDE SEQUENCE [LARGE SCALE GENOMIC DNA]</scope>
    <source>
        <strain evidence="16 17">BWM-S5</strain>
    </source>
</reference>
<dbReference type="InterPro" id="IPR034151">
    <property type="entry name" value="TOPRIM_DnaG_bac"/>
</dbReference>
<dbReference type="PANTHER" id="PTHR30313:SF2">
    <property type="entry name" value="DNA PRIMASE"/>
    <property type="match status" value="1"/>
</dbReference>
<evidence type="ECO:0000256" key="8">
    <source>
        <dbReference type="ARBA" id="ARBA00022833"/>
    </source>
</evidence>
<comment type="function">
    <text evidence="12 13">RNA polymerase that catalyzes the synthesis of short RNA molecules used as primers for DNA polymerase during DNA replication.</text>
</comment>
<dbReference type="PIRSF" id="PIRSF002811">
    <property type="entry name" value="DnaG"/>
    <property type="match status" value="1"/>
</dbReference>
<evidence type="ECO:0000256" key="12">
    <source>
        <dbReference type="HAMAP-Rule" id="MF_00974"/>
    </source>
</evidence>
<keyword evidence="8 12" id="KW-0862">Zinc</keyword>
<dbReference type="InterPro" id="IPR019475">
    <property type="entry name" value="DNA_primase_DnaB-bd"/>
</dbReference>
<dbReference type="InterPro" id="IPR002694">
    <property type="entry name" value="Znf_CHC2"/>
</dbReference>